<sequence>MSKQIVNKSVSFNVLDPDQLEMKKYADKYPNFSGYIKRLIQRDMENGTKKAPATAVTNRSGATQQGFKSQNGAIKFVVEN</sequence>
<dbReference type="Proteomes" id="UP000679247">
    <property type="component" value="Chromosome"/>
</dbReference>
<keyword evidence="2" id="KW-1185">Reference proteome</keyword>
<proteinExistence type="predicted"/>
<reference evidence="1 2" key="1">
    <citation type="submission" date="2021-03" db="EMBL/GenBank/DDBJ databases">
        <title>The first data on the complete genome of the tetrodotoxin-producing bacterium.</title>
        <authorList>
            <person name="Melnikova D.I."/>
            <person name="Nijland R."/>
            <person name="Magarlamov T.Y."/>
        </authorList>
    </citation>
    <scope>NUCLEOTIDE SEQUENCE [LARGE SCALE GENOMIC DNA]</scope>
    <source>
        <strain evidence="1 2">1839</strain>
    </source>
</reference>
<dbReference type="EMBL" id="CP071709">
    <property type="protein sequence ID" value="QVY63006.1"/>
    <property type="molecule type" value="Genomic_DNA"/>
</dbReference>
<name>A0ABX8FG51_9BACI</name>
<evidence type="ECO:0000313" key="2">
    <source>
        <dbReference type="Proteomes" id="UP000679247"/>
    </source>
</evidence>
<evidence type="ECO:0000313" key="1">
    <source>
        <dbReference type="EMBL" id="QVY63006.1"/>
    </source>
</evidence>
<accession>A0ABX8FG51</accession>
<gene>
    <name evidence="1" type="ORF">J1899_08180</name>
</gene>
<organism evidence="1 2">
    <name type="scientific">Cytobacillus gottheilii</name>
    <dbReference type="NCBI Taxonomy" id="859144"/>
    <lineage>
        <taxon>Bacteria</taxon>
        <taxon>Bacillati</taxon>
        <taxon>Bacillota</taxon>
        <taxon>Bacilli</taxon>
        <taxon>Bacillales</taxon>
        <taxon>Bacillaceae</taxon>
        <taxon>Cytobacillus</taxon>
    </lineage>
</organism>
<dbReference type="RefSeq" id="WP_214478370.1">
    <property type="nucleotide sequence ID" value="NZ_CP071709.1"/>
</dbReference>
<protein>
    <submittedName>
        <fullName evidence="1">Uncharacterized protein</fullName>
    </submittedName>
</protein>